<feature type="transmembrane region" description="Helical" evidence="2">
    <location>
        <begin position="1011"/>
        <end position="1028"/>
    </location>
</feature>
<dbReference type="Pfam" id="PF13424">
    <property type="entry name" value="TPR_12"/>
    <property type="match status" value="3"/>
</dbReference>
<feature type="repeat" description="TPR" evidence="1">
    <location>
        <begin position="267"/>
        <end position="300"/>
    </location>
</feature>
<dbReference type="RefSeq" id="WP_346761537.1">
    <property type="nucleotide sequence ID" value="NZ_JAUJEB010000008.1"/>
</dbReference>
<dbReference type="EMBL" id="JAUJEB010000008">
    <property type="protein sequence ID" value="MDN5216199.1"/>
    <property type="molecule type" value="Genomic_DNA"/>
</dbReference>
<dbReference type="SUPFAM" id="SSF48452">
    <property type="entry name" value="TPR-like"/>
    <property type="match status" value="3"/>
</dbReference>
<organism evidence="4 5">
    <name type="scientific">Agaribacillus aureus</name>
    <dbReference type="NCBI Taxonomy" id="3051825"/>
    <lineage>
        <taxon>Bacteria</taxon>
        <taxon>Pseudomonadati</taxon>
        <taxon>Bacteroidota</taxon>
        <taxon>Cytophagia</taxon>
        <taxon>Cytophagales</taxon>
        <taxon>Splendidivirgaceae</taxon>
        <taxon>Agaribacillus</taxon>
    </lineage>
</organism>
<keyword evidence="2" id="KW-0812">Transmembrane</keyword>
<dbReference type="PROSITE" id="PS50005">
    <property type="entry name" value="TPR"/>
    <property type="match status" value="3"/>
</dbReference>
<dbReference type="Pfam" id="PF12770">
    <property type="entry name" value="CHAT"/>
    <property type="match status" value="1"/>
</dbReference>
<evidence type="ECO:0000259" key="3">
    <source>
        <dbReference type="Pfam" id="PF12770"/>
    </source>
</evidence>
<proteinExistence type="predicted"/>
<sequence length="1037" mass="118545">MITQTSPQVIQSWFRTVVLYACLMSCDSGKFNATDNAKAGEADSLITETSGKVGKIFSHPYLSKADEIKDKEGWKIARPYYQAAISLFEKEKNWEGLIMARNRISSYYFRQGDNDSLFLNLENTLALGKKHLDSNSLAMSETQHWLGLYFERINDPYAAIPFQQKALNTRIKRLGNNHLLVAQSMKALGDTYLYRLSDYNNAESYYEGSVDIKSRLLDTADVELVRGYYAVASAKRLNDDTEGAINYGLKALKTALMHPVENRQRIGLCHNILANTYNDKNDYENATYHYQKAIEISKANFGQDNSYLTEYYNGIGSIYLQQKQFELAKSYFIQGLNINKLHFTEDSDQIAKNFMSLGLVYTQLKKYDSALVCFDKSLAIRLKVFGAKDDRTAIIYEYMGDMYAENNDLHTGLQHYQNALISLVDDFDESNVLVNPEFSTQIHGFSFIHVIIKKALLLKRRYHNSKDVKFLEAALETYLLASKIIDLKRNNSITEESRLVLIENYFQDQMENGIDCAYLLARLTGEMRFQNIAFQLIEKSKYMLLFESLMKNENKRQFGIPDSLSALEKDLKVEMAYFKQSINELRQRENPDQRRLDKLQNQVFATALNQERLYEKLKAAYPNYYDLKFDSITLSIEDVQKALKHSKTKIIELYDGKNDIYVVSISDEAVHFKRIQKSMELEGAITTYLNQISNSLDITDPANYKLFCQSAFQLHELLIKPILETDRFNKNLVIIPHGKLSVLPFESIIQSLPDYQKVDYKNLDYLIRDYQFNYAYSVNLLLKNKIKTQGKSQPKLLAFSYSSESNSQKKKNEIIGSSKEINNIARFVNGTYYKGNQATESAFKSIASQFDILHLAVHGIANNESMLSNSLLFKNEMDSANDGILHSYELLNLNINAKLVVLSACETGLGKQFKGEGIFSMARSFAYAGCQSIIMSYWKANDNATAQVMGSFYNFLVEGATVDKALRHAKISYIDKSEELTAHPSAWAAFVPLGDMTTPIFKNENISARTIWLFSLACLLILAITYLVRRQKARNHA</sequence>
<comment type="caution">
    <text evidence="4">The sequence shown here is derived from an EMBL/GenBank/DDBJ whole genome shotgun (WGS) entry which is preliminary data.</text>
</comment>
<evidence type="ECO:0000256" key="1">
    <source>
        <dbReference type="PROSITE-ProRule" id="PRU00339"/>
    </source>
</evidence>
<keyword evidence="2" id="KW-1133">Transmembrane helix</keyword>
<feature type="domain" description="CHAT" evidence="3">
    <location>
        <begin position="711"/>
        <end position="995"/>
    </location>
</feature>
<reference evidence="4" key="1">
    <citation type="submission" date="2023-06" db="EMBL/GenBank/DDBJ databases">
        <title>Genomic of Agaribacillus aureum.</title>
        <authorList>
            <person name="Wang G."/>
        </authorList>
    </citation>
    <scope>NUCLEOTIDE SEQUENCE</scope>
    <source>
        <strain evidence="4">BMA12</strain>
    </source>
</reference>
<dbReference type="InterPro" id="IPR011990">
    <property type="entry name" value="TPR-like_helical_dom_sf"/>
</dbReference>
<feature type="repeat" description="TPR" evidence="1">
    <location>
        <begin position="351"/>
        <end position="384"/>
    </location>
</feature>
<dbReference type="PANTHER" id="PTHR10098">
    <property type="entry name" value="RAPSYN-RELATED"/>
    <property type="match status" value="1"/>
</dbReference>
<evidence type="ECO:0000313" key="4">
    <source>
        <dbReference type="EMBL" id="MDN5216199.1"/>
    </source>
</evidence>
<gene>
    <name evidence="4" type="ORF">QQ020_29295</name>
</gene>
<dbReference type="Gene3D" id="1.25.40.10">
    <property type="entry name" value="Tetratricopeptide repeat domain"/>
    <property type="match status" value="2"/>
</dbReference>
<dbReference type="Proteomes" id="UP001172083">
    <property type="component" value="Unassembled WGS sequence"/>
</dbReference>
<evidence type="ECO:0000313" key="5">
    <source>
        <dbReference type="Proteomes" id="UP001172083"/>
    </source>
</evidence>
<name>A0ABT8LEJ6_9BACT</name>
<dbReference type="InterPro" id="IPR024983">
    <property type="entry name" value="CHAT_dom"/>
</dbReference>
<accession>A0ABT8LEJ6</accession>
<keyword evidence="5" id="KW-1185">Reference proteome</keyword>
<dbReference type="SMART" id="SM00028">
    <property type="entry name" value="TPR"/>
    <property type="match status" value="5"/>
</dbReference>
<keyword evidence="2" id="KW-0472">Membrane</keyword>
<evidence type="ECO:0000256" key="2">
    <source>
        <dbReference type="SAM" id="Phobius"/>
    </source>
</evidence>
<keyword evidence="1" id="KW-0802">TPR repeat</keyword>
<dbReference type="PANTHER" id="PTHR10098:SF108">
    <property type="entry name" value="TETRATRICOPEPTIDE REPEAT PROTEIN 28"/>
    <property type="match status" value="1"/>
</dbReference>
<feature type="repeat" description="TPR" evidence="1">
    <location>
        <begin position="309"/>
        <end position="342"/>
    </location>
</feature>
<dbReference type="InterPro" id="IPR019734">
    <property type="entry name" value="TPR_rpt"/>
</dbReference>
<protein>
    <submittedName>
        <fullName evidence="4">CHAT domain-containing protein</fullName>
    </submittedName>
</protein>